<name>A0AAN7SH65_9COLE</name>
<keyword evidence="3 10" id="KW-0004">4Fe-4S</keyword>
<evidence type="ECO:0000313" key="13">
    <source>
        <dbReference type="EMBL" id="KAK4880064.1"/>
    </source>
</evidence>
<dbReference type="CDD" id="cd07322">
    <property type="entry name" value="PriL_PriS_Eukaryotic"/>
    <property type="match status" value="1"/>
</dbReference>
<dbReference type="Gene3D" id="1.20.930.80">
    <property type="match status" value="1"/>
</dbReference>
<evidence type="ECO:0000256" key="8">
    <source>
        <dbReference type="ARBA" id="ARBA00023014"/>
    </source>
</evidence>
<evidence type="ECO:0000259" key="12">
    <source>
        <dbReference type="Pfam" id="PF04104"/>
    </source>
</evidence>
<dbReference type="GO" id="GO:0003677">
    <property type="term" value="F:DNA binding"/>
    <property type="evidence" value="ECO:0007669"/>
    <property type="project" value="UniProtKB-UniRule"/>
</dbReference>
<evidence type="ECO:0000313" key="14">
    <source>
        <dbReference type="Proteomes" id="UP001353858"/>
    </source>
</evidence>
<feature type="binding site" evidence="11">
    <location>
        <position position="429"/>
    </location>
    <ligand>
        <name>[4Fe-4S] cluster</name>
        <dbReference type="ChEBI" id="CHEBI:49883"/>
    </ligand>
</feature>
<dbReference type="GO" id="GO:0046872">
    <property type="term" value="F:metal ion binding"/>
    <property type="evidence" value="ECO:0007669"/>
    <property type="project" value="UniProtKB-UniRule"/>
</dbReference>
<dbReference type="AlphaFoldDB" id="A0AAN7SH65"/>
<evidence type="ECO:0000256" key="10">
    <source>
        <dbReference type="PIRNR" id="PIRNR009449"/>
    </source>
</evidence>
<keyword evidence="14" id="KW-1185">Reference proteome</keyword>
<evidence type="ECO:0000256" key="3">
    <source>
        <dbReference type="ARBA" id="ARBA00022485"/>
    </source>
</evidence>
<keyword evidence="5 10" id="KW-0235">DNA replication</keyword>
<keyword evidence="7 10" id="KW-0408">Iron</keyword>
<feature type="binding site" evidence="11">
    <location>
        <position position="389"/>
    </location>
    <ligand>
        <name>[4Fe-4S] cluster</name>
        <dbReference type="ChEBI" id="CHEBI:49883"/>
    </ligand>
</feature>
<evidence type="ECO:0000256" key="2">
    <source>
        <dbReference type="ARBA" id="ARBA00019038"/>
    </source>
</evidence>
<dbReference type="InterPro" id="IPR058560">
    <property type="entry name" value="DNA_primase_C"/>
</dbReference>
<evidence type="ECO:0000256" key="4">
    <source>
        <dbReference type="ARBA" id="ARBA00022515"/>
    </source>
</evidence>
<feature type="binding site" evidence="11">
    <location>
        <position position="294"/>
    </location>
    <ligand>
        <name>[4Fe-4S] cluster</name>
        <dbReference type="ChEBI" id="CHEBI:49883"/>
    </ligand>
</feature>
<dbReference type="GO" id="GO:0051539">
    <property type="term" value="F:4 iron, 4 sulfur cluster binding"/>
    <property type="evidence" value="ECO:0007669"/>
    <property type="project" value="UniProtKB-UniRule"/>
</dbReference>
<dbReference type="FunFam" id="1.20.930.80:FF:000001">
    <property type="entry name" value="DNA primase large subunit"/>
    <property type="match status" value="1"/>
</dbReference>
<keyword evidence="6 10" id="KW-0479">Metal-binding</keyword>
<dbReference type="Proteomes" id="UP001353858">
    <property type="component" value="Unassembled WGS sequence"/>
</dbReference>
<dbReference type="InterPro" id="IPR007238">
    <property type="entry name" value="DNA_primase_lsu_euk/arc"/>
</dbReference>
<protein>
    <recommendedName>
        <fullName evidence="2 10">DNA primase large subunit</fullName>
    </recommendedName>
</protein>
<dbReference type="PANTHER" id="PTHR10537">
    <property type="entry name" value="DNA PRIMASE LARGE SUBUNIT"/>
    <property type="match status" value="1"/>
</dbReference>
<evidence type="ECO:0000256" key="7">
    <source>
        <dbReference type="ARBA" id="ARBA00023004"/>
    </source>
</evidence>
<keyword evidence="8 10" id="KW-0411">Iron-sulfur</keyword>
<dbReference type="InterPro" id="IPR016558">
    <property type="entry name" value="DNA_primase_lsu_euk"/>
</dbReference>
<comment type="function">
    <text evidence="10">DNA primase is the polymerase that synthesizes small RNA primers for the Okazaki fragments made during discontinuous DNA replication.</text>
</comment>
<evidence type="ECO:0000256" key="9">
    <source>
        <dbReference type="ARBA" id="ARBA00023125"/>
    </source>
</evidence>
<dbReference type="Pfam" id="PF26466">
    <property type="entry name" value="DNA_primase_lrg_N"/>
    <property type="match status" value="1"/>
</dbReference>
<sequence length="471" mass="54948">MEFGTRRKKLKIVESDSLSELYPLDLQFYDTPPGSEISLTEFEELALERLQLLRILEQATQKGNKIYSRGWFDVIQSDLKKHKLIKFLNFLEPRDDAHMLQSRRADHISHFILRLAYCRSENLRSWFLARELEWFKSKFMVIAERKPENIKKFLQANNLVYNCLKSDEKQKLLTILLSSTAGIDDVSVLEFYKVPFIEVYNLVSSRRVLVKNGMAYIPNSELVTCVQFLFRTKLSEALAYASHIIPKLDDERLNNLLQNIHTSYTGRDYTTPTSKVSVSVEFLDYYAKKQFPLCMRNIHESFRSTHHMRHGSRMQYGLFLKGIGLSYDDCMKVWRDEFTKLIDENTFDKKYAYQVKHQHGKVGSMANYRPYSCMSIIMGSVGSGENHGCPFKHFDATNLKHKLSEYGVSNEGVEELLNLVKATHYQVACTKYFEYTHGKPSKQVINHPNQYFEESQELLSNEEDSSKKEKS</sequence>
<keyword evidence="4 10" id="KW-0639">Primosome</keyword>
<evidence type="ECO:0000256" key="11">
    <source>
        <dbReference type="PIRSR" id="PIRSR009449-1"/>
    </source>
</evidence>
<comment type="cofactor">
    <cofactor evidence="10">
        <name>[4Fe-4S] cluster</name>
        <dbReference type="ChEBI" id="CHEBI:49883"/>
    </cofactor>
    <text evidence="10">Binds 1 [4Fe-4S] cluster.</text>
</comment>
<feature type="domain" description="DNA primase large subunit C-terminal" evidence="12">
    <location>
        <begin position="287"/>
        <end position="452"/>
    </location>
</feature>
<accession>A0AAN7SH65</accession>
<evidence type="ECO:0000256" key="1">
    <source>
        <dbReference type="ARBA" id="ARBA00010564"/>
    </source>
</evidence>
<keyword evidence="9 10" id="KW-0238">DNA-binding</keyword>
<dbReference type="PIRSF" id="PIRSF009449">
    <property type="entry name" value="DNA_primase_large_subunit"/>
    <property type="match status" value="1"/>
</dbReference>
<feature type="binding site" evidence="11">
    <location>
        <position position="373"/>
    </location>
    <ligand>
        <name>[4Fe-4S] cluster</name>
        <dbReference type="ChEBI" id="CHEBI:49883"/>
    </ligand>
</feature>
<dbReference type="Pfam" id="PF04104">
    <property type="entry name" value="DNA_primase_lrg"/>
    <property type="match status" value="1"/>
</dbReference>
<comment type="caution">
    <text evidence="13">The sequence shown here is derived from an EMBL/GenBank/DDBJ whole genome shotgun (WGS) entry which is preliminary data.</text>
</comment>
<gene>
    <name evidence="13" type="ORF">RN001_008210</name>
</gene>
<organism evidence="13 14">
    <name type="scientific">Aquatica leii</name>
    <dbReference type="NCBI Taxonomy" id="1421715"/>
    <lineage>
        <taxon>Eukaryota</taxon>
        <taxon>Metazoa</taxon>
        <taxon>Ecdysozoa</taxon>
        <taxon>Arthropoda</taxon>
        <taxon>Hexapoda</taxon>
        <taxon>Insecta</taxon>
        <taxon>Pterygota</taxon>
        <taxon>Neoptera</taxon>
        <taxon>Endopterygota</taxon>
        <taxon>Coleoptera</taxon>
        <taxon>Polyphaga</taxon>
        <taxon>Elateriformia</taxon>
        <taxon>Elateroidea</taxon>
        <taxon>Lampyridae</taxon>
        <taxon>Luciolinae</taxon>
        <taxon>Aquatica</taxon>
    </lineage>
</organism>
<proteinExistence type="inferred from homology"/>
<evidence type="ECO:0000256" key="6">
    <source>
        <dbReference type="ARBA" id="ARBA00022723"/>
    </source>
</evidence>
<dbReference type="PANTHER" id="PTHR10537:SF3">
    <property type="entry name" value="DNA PRIMASE LARGE SUBUNIT"/>
    <property type="match status" value="1"/>
</dbReference>
<comment type="similarity">
    <text evidence="1 10">Belongs to the eukaryotic-type primase large subunit family.</text>
</comment>
<dbReference type="GO" id="GO:0006270">
    <property type="term" value="P:DNA replication initiation"/>
    <property type="evidence" value="ECO:0007669"/>
    <property type="project" value="TreeGrafter"/>
</dbReference>
<dbReference type="GO" id="GO:0006269">
    <property type="term" value="P:DNA replication, synthesis of primer"/>
    <property type="evidence" value="ECO:0007669"/>
    <property type="project" value="UniProtKB-KW"/>
</dbReference>
<evidence type="ECO:0000256" key="5">
    <source>
        <dbReference type="ARBA" id="ARBA00022705"/>
    </source>
</evidence>
<reference evidence="14" key="1">
    <citation type="submission" date="2023-01" db="EMBL/GenBank/DDBJ databases">
        <title>Key to firefly adult light organ development and bioluminescence: homeobox transcription factors regulate luciferase expression and transportation to peroxisome.</title>
        <authorList>
            <person name="Fu X."/>
        </authorList>
    </citation>
    <scope>NUCLEOTIDE SEQUENCE [LARGE SCALE GENOMIC DNA]</scope>
</reference>
<dbReference type="GO" id="GO:0005658">
    <property type="term" value="C:alpha DNA polymerase:primase complex"/>
    <property type="evidence" value="ECO:0007669"/>
    <property type="project" value="UniProtKB-ARBA"/>
</dbReference>
<dbReference type="EMBL" id="JARPUR010000003">
    <property type="protein sequence ID" value="KAK4880064.1"/>
    <property type="molecule type" value="Genomic_DNA"/>
</dbReference>